<reference evidence="2 3" key="1">
    <citation type="submission" date="2015-09" db="EMBL/GenBank/DDBJ databases">
        <title>Sorangium comparison.</title>
        <authorList>
            <person name="Zaburannyi N."/>
            <person name="Bunk B."/>
            <person name="Overmann J."/>
            <person name="Mueller R."/>
        </authorList>
    </citation>
    <scope>NUCLEOTIDE SEQUENCE [LARGE SCALE GENOMIC DNA]</scope>
    <source>
        <strain evidence="2 3">So ce26</strain>
    </source>
</reference>
<evidence type="ECO:0000313" key="3">
    <source>
        <dbReference type="Proteomes" id="UP000238348"/>
    </source>
</evidence>
<dbReference type="AlphaFoldDB" id="A0A2L0ESU5"/>
<dbReference type="Proteomes" id="UP000238348">
    <property type="component" value="Chromosome"/>
</dbReference>
<name>A0A2L0ESU5_SORCE</name>
<organism evidence="2 3">
    <name type="scientific">Sorangium cellulosum</name>
    <name type="common">Polyangium cellulosum</name>
    <dbReference type="NCBI Taxonomy" id="56"/>
    <lineage>
        <taxon>Bacteria</taxon>
        <taxon>Pseudomonadati</taxon>
        <taxon>Myxococcota</taxon>
        <taxon>Polyangia</taxon>
        <taxon>Polyangiales</taxon>
        <taxon>Polyangiaceae</taxon>
        <taxon>Sorangium</taxon>
    </lineage>
</organism>
<protein>
    <submittedName>
        <fullName evidence="2">Uncharacterized protein</fullName>
    </submittedName>
</protein>
<evidence type="ECO:0000256" key="1">
    <source>
        <dbReference type="SAM" id="MobiDB-lite"/>
    </source>
</evidence>
<sequence length="55" mass="6258">MEKMIRRTHVSARREPLSPEEELLVREPPRDPGNIARLLPYALGLEQPVAARAAR</sequence>
<dbReference type="EMBL" id="CP012673">
    <property type="protein sequence ID" value="AUX42354.1"/>
    <property type="molecule type" value="Genomic_DNA"/>
</dbReference>
<gene>
    <name evidence="2" type="ORF">SOCE26_037840</name>
</gene>
<accession>A0A2L0ESU5</accession>
<feature type="region of interest" description="Disordered" evidence="1">
    <location>
        <begin position="1"/>
        <end position="30"/>
    </location>
</feature>
<feature type="compositionally biased region" description="Basic residues" evidence="1">
    <location>
        <begin position="1"/>
        <end position="11"/>
    </location>
</feature>
<evidence type="ECO:0000313" key="2">
    <source>
        <dbReference type="EMBL" id="AUX42354.1"/>
    </source>
</evidence>
<proteinExistence type="predicted"/>
<feature type="compositionally biased region" description="Basic and acidic residues" evidence="1">
    <location>
        <begin position="12"/>
        <end position="30"/>
    </location>
</feature>